<feature type="domain" description="RecX second three-helical" evidence="5">
    <location>
        <begin position="77"/>
        <end position="116"/>
    </location>
</feature>
<dbReference type="GO" id="GO:0005737">
    <property type="term" value="C:cytoplasm"/>
    <property type="evidence" value="ECO:0007669"/>
    <property type="project" value="UniProtKB-SubCell"/>
</dbReference>
<accession>A0A2W5C8X3</accession>
<sequence length="193" mass="21190">MAQSWRVRGTSSRKPRPALDSEALQRLALHYVGRYATTRARLHAYLDRKIAERGWAEEGDPDTGAIVARFAELGYVDDRGFALARAASLQRRGYGERRIAPSLRAAGLAESAIAEARASTVPGALRAALDFARRRHIGPFAREIIDRAARERALAAMIRAGHGFDLARQIVDSEPGCVPEQDDWDGAEINVSN</sequence>
<comment type="similarity">
    <text evidence="2">Belongs to the RecX family.</text>
</comment>
<protein>
    <recommendedName>
        <fullName evidence="3">Regulatory protein RecX</fullName>
    </recommendedName>
</protein>
<keyword evidence="4" id="KW-0963">Cytoplasm</keyword>
<dbReference type="AlphaFoldDB" id="A0A2W5C8X3"/>
<dbReference type="Proteomes" id="UP000249066">
    <property type="component" value="Unassembled WGS sequence"/>
</dbReference>
<evidence type="ECO:0000256" key="4">
    <source>
        <dbReference type="ARBA" id="ARBA00022490"/>
    </source>
</evidence>
<dbReference type="Pfam" id="PF02631">
    <property type="entry name" value="RecX_HTH2"/>
    <property type="match status" value="1"/>
</dbReference>
<reference evidence="6 7" key="1">
    <citation type="submission" date="2017-08" db="EMBL/GenBank/DDBJ databases">
        <title>Infants hospitalized years apart are colonized by the same room-sourced microbial strains.</title>
        <authorList>
            <person name="Brooks B."/>
            <person name="Olm M.R."/>
            <person name="Firek B.A."/>
            <person name="Baker R."/>
            <person name="Thomas B.C."/>
            <person name="Morowitz M.J."/>
            <person name="Banfield J.F."/>
        </authorList>
    </citation>
    <scope>NUCLEOTIDE SEQUENCE [LARGE SCALE GENOMIC DNA]</scope>
    <source>
        <strain evidence="6">S2_018_000_R2_101</strain>
    </source>
</reference>
<evidence type="ECO:0000256" key="2">
    <source>
        <dbReference type="ARBA" id="ARBA00009695"/>
    </source>
</evidence>
<evidence type="ECO:0000259" key="5">
    <source>
        <dbReference type="Pfam" id="PF02631"/>
    </source>
</evidence>
<proteinExistence type="inferred from homology"/>
<dbReference type="InterPro" id="IPR053924">
    <property type="entry name" value="RecX_HTH_2nd"/>
</dbReference>
<evidence type="ECO:0000313" key="6">
    <source>
        <dbReference type="EMBL" id="PZO91571.1"/>
    </source>
</evidence>
<evidence type="ECO:0000256" key="1">
    <source>
        <dbReference type="ARBA" id="ARBA00004496"/>
    </source>
</evidence>
<comment type="caution">
    <text evidence="6">The sequence shown here is derived from an EMBL/GenBank/DDBJ whole genome shotgun (WGS) entry which is preliminary data.</text>
</comment>
<comment type="subcellular location">
    <subcellularLocation>
        <location evidence="1">Cytoplasm</location>
    </subcellularLocation>
</comment>
<evidence type="ECO:0000256" key="3">
    <source>
        <dbReference type="ARBA" id="ARBA00018111"/>
    </source>
</evidence>
<gene>
    <name evidence="6" type="ORF">DI623_02685</name>
</gene>
<dbReference type="InterPro" id="IPR036388">
    <property type="entry name" value="WH-like_DNA-bd_sf"/>
</dbReference>
<dbReference type="Gene3D" id="1.10.10.10">
    <property type="entry name" value="Winged helix-like DNA-binding domain superfamily/Winged helix DNA-binding domain"/>
    <property type="match status" value="1"/>
</dbReference>
<organism evidence="6 7">
    <name type="scientific">Sphingomonas sanxanigenens</name>
    <dbReference type="NCBI Taxonomy" id="397260"/>
    <lineage>
        <taxon>Bacteria</taxon>
        <taxon>Pseudomonadati</taxon>
        <taxon>Pseudomonadota</taxon>
        <taxon>Alphaproteobacteria</taxon>
        <taxon>Sphingomonadales</taxon>
        <taxon>Sphingomonadaceae</taxon>
        <taxon>Sphingomonas</taxon>
    </lineage>
</organism>
<dbReference type="EMBL" id="QFNN01000007">
    <property type="protein sequence ID" value="PZO91571.1"/>
    <property type="molecule type" value="Genomic_DNA"/>
</dbReference>
<name>A0A2W5C8X3_9SPHN</name>
<evidence type="ECO:0000313" key="7">
    <source>
        <dbReference type="Proteomes" id="UP000249066"/>
    </source>
</evidence>